<keyword evidence="3 5" id="KW-0238">DNA-binding</keyword>
<keyword evidence="9" id="KW-1185">Reference proteome</keyword>
<dbReference type="InterPro" id="IPR050109">
    <property type="entry name" value="HTH-type_TetR-like_transc_reg"/>
</dbReference>
<evidence type="ECO:0000313" key="8">
    <source>
        <dbReference type="EMBL" id="AFM05356.1"/>
    </source>
</evidence>
<evidence type="ECO:0000259" key="7">
    <source>
        <dbReference type="PROSITE" id="PS50977"/>
    </source>
</evidence>
<dbReference type="PANTHER" id="PTHR30055">
    <property type="entry name" value="HTH-TYPE TRANSCRIPTIONAL REGULATOR RUTR"/>
    <property type="match status" value="1"/>
</dbReference>
<keyword evidence="4" id="KW-0804">Transcription</keyword>
<proteinExistence type="predicted"/>
<feature type="compositionally biased region" description="Basic and acidic residues" evidence="6">
    <location>
        <begin position="10"/>
        <end position="20"/>
    </location>
</feature>
<feature type="DNA-binding region" description="H-T-H motif" evidence="5">
    <location>
        <begin position="48"/>
        <end position="67"/>
    </location>
</feature>
<evidence type="ECO:0000256" key="1">
    <source>
        <dbReference type="ARBA" id="ARBA00022491"/>
    </source>
</evidence>
<dbReference type="InterPro" id="IPR036271">
    <property type="entry name" value="Tet_transcr_reg_TetR-rel_C_sf"/>
</dbReference>
<dbReference type="KEGG" id="fli:Fleli_3015"/>
<dbReference type="InterPro" id="IPR001647">
    <property type="entry name" value="HTH_TetR"/>
</dbReference>
<protein>
    <submittedName>
        <fullName evidence="8">Transcriptional regulator</fullName>
    </submittedName>
</protein>
<dbReference type="RefSeq" id="WP_014798790.1">
    <property type="nucleotide sequence ID" value="NC_018018.1"/>
</dbReference>
<evidence type="ECO:0000256" key="5">
    <source>
        <dbReference type="PROSITE-ProRule" id="PRU00335"/>
    </source>
</evidence>
<dbReference type="PROSITE" id="PS50977">
    <property type="entry name" value="HTH_TETR_2"/>
    <property type="match status" value="1"/>
</dbReference>
<evidence type="ECO:0000256" key="2">
    <source>
        <dbReference type="ARBA" id="ARBA00023015"/>
    </source>
</evidence>
<dbReference type="Pfam" id="PF00440">
    <property type="entry name" value="TetR_N"/>
    <property type="match status" value="1"/>
</dbReference>
<evidence type="ECO:0000256" key="3">
    <source>
        <dbReference type="ARBA" id="ARBA00023125"/>
    </source>
</evidence>
<dbReference type="SUPFAM" id="SSF46689">
    <property type="entry name" value="Homeodomain-like"/>
    <property type="match status" value="1"/>
</dbReference>
<dbReference type="GO" id="GO:0003700">
    <property type="term" value="F:DNA-binding transcription factor activity"/>
    <property type="evidence" value="ECO:0007669"/>
    <property type="project" value="TreeGrafter"/>
</dbReference>
<accession>I4AN21</accession>
<dbReference type="InterPro" id="IPR009057">
    <property type="entry name" value="Homeodomain-like_sf"/>
</dbReference>
<dbReference type="eggNOG" id="COG1309">
    <property type="taxonomic scope" value="Bacteria"/>
</dbReference>
<keyword evidence="2" id="KW-0805">Transcription regulation</keyword>
<evidence type="ECO:0000256" key="6">
    <source>
        <dbReference type="SAM" id="MobiDB-lite"/>
    </source>
</evidence>
<evidence type="ECO:0000256" key="4">
    <source>
        <dbReference type="ARBA" id="ARBA00023163"/>
    </source>
</evidence>
<gene>
    <name evidence="8" type="ordered locus">Fleli_3015</name>
</gene>
<dbReference type="AlphaFoldDB" id="I4AN21"/>
<keyword evidence="1" id="KW-0678">Repressor</keyword>
<feature type="domain" description="HTH tetR-type" evidence="7">
    <location>
        <begin position="25"/>
        <end position="85"/>
    </location>
</feature>
<dbReference type="Gene3D" id="1.10.10.60">
    <property type="entry name" value="Homeodomain-like"/>
    <property type="match status" value="1"/>
</dbReference>
<dbReference type="SUPFAM" id="SSF48498">
    <property type="entry name" value="Tetracyclin repressor-like, C-terminal domain"/>
    <property type="match status" value="1"/>
</dbReference>
<reference evidence="9" key="1">
    <citation type="submission" date="2012-06" db="EMBL/GenBank/DDBJ databases">
        <title>The complete genome of Flexibacter litoralis DSM 6794.</title>
        <authorList>
            <person name="Lucas S."/>
            <person name="Copeland A."/>
            <person name="Lapidus A."/>
            <person name="Glavina del Rio T."/>
            <person name="Dalin E."/>
            <person name="Tice H."/>
            <person name="Bruce D."/>
            <person name="Goodwin L."/>
            <person name="Pitluck S."/>
            <person name="Peters L."/>
            <person name="Ovchinnikova G."/>
            <person name="Lu M."/>
            <person name="Kyrpides N."/>
            <person name="Mavromatis K."/>
            <person name="Ivanova N."/>
            <person name="Brettin T."/>
            <person name="Detter J.C."/>
            <person name="Han C."/>
            <person name="Larimer F."/>
            <person name="Land M."/>
            <person name="Hauser L."/>
            <person name="Markowitz V."/>
            <person name="Cheng J.-F."/>
            <person name="Hugenholtz P."/>
            <person name="Woyke T."/>
            <person name="Wu D."/>
            <person name="Spring S."/>
            <person name="Lang E."/>
            <person name="Kopitz M."/>
            <person name="Brambilla E."/>
            <person name="Klenk H.-P."/>
            <person name="Eisen J.A."/>
        </authorList>
    </citation>
    <scope>NUCLEOTIDE SEQUENCE [LARGE SCALE GENOMIC DNA]</scope>
    <source>
        <strain evidence="9">ATCC 23117 / DSM 6794 / NBRC 15988 / NCIMB 1366 / Sio-4</strain>
    </source>
</reference>
<dbReference type="OrthoDB" id="881297at2"/>
<dbReference type="Gene3D" id="1.10.357.10">
    <property type="entry name" value="Tetracycline Repressor, domain 2"/>
    <property type="match status" value="1"/>
</dbReference>
<dbReference type="EMBL" id="CP003345">
    <property type="protein sequence ID" value="AFM05356.1"/>
    <property type="molecule type" value="Genomic_DNA"/>
</dbReference>
<dbReference type="PANTHER" id="PTHR30055:SF175">
    <property type="entry name" value="HTH-TYPE TRANSCRIPTIONAL REPRESSOR KSTR2"/>
    <property type="match status" value="1"/>
</dbReference>
<feature type="region of interest" description="Disordered" evidence="6">
    <location>
        <begin position="1"/>
        <end position="20"/>
    </location>
</feature>
<dbReference type="STRING" id="880071.Fleli_3015"/>
<sequence length="229" mass="26893">MDISNLDNKSNNEEQAQEKELQEFETVKKTIVEGAQELFWMYGLRSVTMDDIASKLAMSKKTLYQYIQDKAELVYLCAEHQLENEHCNMEEASEKAEHAIDEVLKIMEYNRQFFLNFHPSLLLDLQRSYPKAWKMFLRHKEEKIIKGIQENMQRGVAEGLYRADIDPEVIARMRMAQVESIFNPQIFSPKTYIISELKFQIFKHFLYGLVTIKGHKTLTEALQNSELSN</sequence>
<name>I4AN21_BERLS</name>
<dbReference type="GO" id="GO:0000976">
    <property type="term" value="F:transcription cis-regulatory region binding"/>
    <property type="evidence" value="ECO:0007669"/>
    <property type="project" value="TreeGrafter"/>
</dbReference>
<dbReference type="HOGENOM" id="CLU_069356_30_0_10"/>
<evidence type="ECO:0000313" key="9">
    <source>
        <dbReference type="Proteomes" id="UP000006054"/>
    </source>
</evidence>
<organism evidence="8 9">
    <name type="scientific">Bernardetia litoralis (strain ATCC 23117 / DSM 6794 / NBRC 15988 / NCIMB 1366 / Fx l1 / Sio-4)</name>
    <name type="common">Flexibacter litoralis</name>
    <dbReference type="NCBI Taxonomy" id="880071"/>
    <lineage>
        <taxon>Bacteria</taxon>
        <taxon>Pseudomonadati</taxon>
        <taxon>Bacteroidota</taxon>
        <taxon>Cytophagia</taxon>
        <taxon>Cytophagales</taxon>
        <taxon>Bernardetiaceae</taxon>
        <taxon>Bernardetia</taxon>
    </lineage>
</organism>
<dbReference type="Proteomes" id="UP000006054">
    <property type="component" value="Chromosome"/>
</dbReference>